<evidence type="ECO:0000313" key="2">
    <source>
        <dbReference type="EMBL" id="OSX91007.1"/>
    </source>
</evidence>
<reference evidence="2 3" key="1">
    <citation type="submission" date="2016-12" db="EMBL/GenBank/DDBJ databases">
        <title>Genome Sequences of Twelve Sporeforming Bacillus Species Isolated from Foods.</title>
        <authorList>
            <person name="De Jong A."/>
            <person name="Holsappel S."/>
            <person name="Kuipers O.P."/>
        </authorList>
    </citation>
    <scope>NUCLEOTIDE SEQUENCE [LARGE SCALE GENOMIC DNA]</scope>
    <source>
        <strain evidence="2 3">S3E15</strain>
    </source>
</reference>
<sequence length="64" mass="7379">MFSLQVFKKILIIFVFIAVPSSLLAVWLGADATFKEKMILSLIFDIVMPLAFFIFYKITSLFLK</sequence>
<feature type="transmembrane region" description="Helical" evidence="1">
    <location>
        <begin position="42"/>
        <end position="63"/>
    </location>
</feature>
<name>A0AAP7W6H9_BACMY</name>
<organism evidence="2 3">
    <name type="scientific">Bacillus mycoides</name>
    <dbReference type="NCBI Taxonomy" id="1405"/>
    <lineage>
        <taxon>Bacteria</taxon>
        <taxon>Bacillati</taxon>
        <taxon>Bacillota</taxon>
        <taxon>Bacilli</taxon>
        <taxon>Bacillales</taxon>
        <taxon>Bacillaceae</taxon>
        <taxon>Bacillus</taxon>
        <taxon>Bacillus cereus group</taxon>
    </lineage>
</organism>
<evidence type="ECO:0000256" key="1">
    <source>
        <dbReference type="SAM" id="Phobius"/>
    </source>
</evidence>
<dbReference type="EMBL" id="MRWU01000013">
    <property type="protein sequence ID" value="OSX91007.1"/>
    <property type="molecule type" value="Genomic_DNA"/>
</dbReference>
<feature type="transmembrane region" description="Helical" evidence="1">
    <location>
        <begin position="12"/>
        <end position="30"/>
    </location>
</feature>
<dbReference type="Proteomes" id="UP000194131">
    <property type="component" value="Unassembled WGS sequence"/>
</dbReference>
<accession>A0AAP7W6H9</accession>
<evidence type="ECO:0000313" key="3">
    <source>
        <dbReference type="Proteomes" id="UP000194131"/>
    </source>
</evidence>
<comment type="caution">
    <text evidence="2">The sequence shown here is derived from an EMBL/GenBank/DDBJ whole genome shotgun (WGS) entry which is preliminary data.</text>
</comment>
<protein>
    <submittedName>
        <fullName evidence="2">Uncharacterized protein</fullName>
    </submittedName>
</protein>
<keyword evidence="1" id="KW-0812">Transmembrane</keyword>
<dbReference type="AlphaFoldDB" id="A0AAP7W6H9"/>
<keyword evidence="1" id="KW-0472">Membrane</keyword>
<proteinExistence type="predicted"/>
<keyword evidence="1" id="KW-1133">Transmembrane helix</keyword>
<gene>
    <name evidence="2" type="ORF">S3E15_01373</name>
</gene>
<dbReference type="RefSeq" id="WP_002186587.1">
    <property type="nucleotide sequence ID" value="NZ_CP189792.1"/>
</dbReference>